<dbReference type="Proteomes" id="UP000183040">
    <property type="component" value="Unassembled WGS sequence"/>
</dbReference>
<evidence type="ECO:0000313" key="3">
    <source>
        <dbReference type="Proteomes" id="UP000183040"/>
    </source>
</evidence>
<gene>
    <name evidence="1" type="ORF">SAMN04487924_11337</name>
    <name evidence="2" type="ORF">SAMN05216250_11137</name>
</gene>
<evidence type="ECO:0000313" key="2">
    <source>
        <dbReference type="EMBL" id="SFM82406.1"/>
    </source>
</evidence>
<evidence type="ECO:0000313" key="4">
    <source>
        <dbReference type="Proteomes" id="UP000183766"/>
    </source>
</evidence>
<evidence type="ECO:0000313" key="1">
    <source>
        <dbReference type="EMBL" id="SEA78401.1"/>
    </source>
</evidence>
<dbReference type="EMBL" id="FOUM01000011">
    <property type="protein sequence ID" value="SFM82406.1"/>
    <property type="molecule type" value="Genomic_DNA"/>
</dbReference>
<sequence length="30" mass="3048">MALAAAVVGLDHFVGVVSVPVSLMNCSFGR</sequence>
<name>A0A1H4E062_9BACE</name>
<proteinExistence type="predicted"/>
<dbReference type="Proteomes" id="UP000183766">
    <property type="component" value="Unassembled WGS sequence"/>
</dbReference>
<accession>A0A1H4E062</accession>
<dbReference type="EMBL" id="FNRP01000013">
    <property type="protein sequence ID" value="SEA78401.1"/>
    <property type="molecule type" value="Genomic_DNA"/>
</dbReference>
<reference evidence="3 4" key="1">
    <citation type="submission" date="2016-10" db="EMBL/GenBank/DDBJ databases">
        <authorList>
            <person name="de Groot N.N."/>
        </authorList>
    </citation>
    <scope>NUCLEOTIDE SEQUENCE [LARGE SCALE GENOMIC DNA]</scope>
    <source>
        <strain evidence="2 4">NLAE-zl-C202</strain>
        <strain evidence="1 3">NLAE-zl-G339</strain>
    </source>
</reference>
<organism evidence="1 3">
    <name type="scientific">Bacteroides xylanisolvens</name>
    <dbReference type="NCBI Taxonomy" id="371601"/>
    <lineage>
        <taxon>Bacteria</taxon>
        <taxon>Pseudomonadati</taxon>
        <taxon>Bacteroidota</taxon>
        <taxon>Bacteroidia</taxon>
        <taxon>Bacteroidales</taxon>
        <taxon>Bacteroidaceae</taxon>
        <taxon>Bacteroides</taxon>
    </lineage>
</organism>
<protein>
    <submittedName>
        <fullName evidence="1">Uncharacterized protein</fullName>
    </submittedName>
</protein>
<dbReference type="AlphaFoldDB" id="A0A1H4E062"/>